<reference evidence="2 3" key="1">
    <citation type="submission" date="2017-08" db="EMBL/GenBank/DDBJ databases">
        <title>Infants hospitalized years apart are colonized by the same room-sourced microbial strains.</title>
        <authorList>
            <person name="Brooks B."/>
            <person name="Olm M.R."/>
            <person name="Firek B.A."/>
            <person name="Baker R."/>
            <person name="Thomas B.C."/>
            <person name="Morowitz M.J."/>
            <person name="Banfield J.F."/>
        </authorList>
    </citation>
    <scope>NUCLEOTIDE SEQUENCE [LARGE SCALE GENOMIC DNA]</scope>
    <source>
        <strain evidence="2">S2_012_000_R2_81</strain>
    </source>
</reference>
<dbReference type="InterPro" id="IPR013424">
    <property type="entry name" value="Ice-binding_C"/>
</dbReference>
<sequence>MSAGGDFPEAPPQRDLILELRDYDRATADMPFASVWINLGPLTVGQGWQHLGTTIDNPLSATLPAGWLGNGASDPTTGEPVLPDGVSFADILKGVDQIAFTTMKPGWGYTAISFDVMVDNLSVSAVPEPATWLLQALGLGALALRQRRVRR</sequence>
<dbReference type="Pfam" id="PF07589">
    <property type="entry name" value="PEP-CTERM"/>
    <property type="match status" value="1"/>
</dbReference>
<dbReference type="NCBIfam" id="TIGR02595">
    <property type="entry name" value="PEP_CTERM"/>
    <property type="match status" value="1"/>
</dbReference>
<evidence type="ECO:0000313" key="2">
    <source>
        <dbReference type="EMBL" id="PZP36827.1"/>
    </source>
</evidence>
<organism evidence="2 3">
    <name type="scientific">Roseateles depolymerans</name>
    <dbReference type="NCBI Taxonomy" id="76731"/>
    <lineage>
        <taxon>Bacteria</taxon>
        <taxon>Pseudomonadati</taxon>
        <taxon>Pseudomonadota</taxon>
        <taxon>Betaproteobacteria</taxon>
        <taxon>Burkholderiales</taxon>
        <taxon>Sphaerotilaceae</taxon>
        <taxon>Roseateles</taxon>
    </lineage>
</organism>
<dbReference type="EMBL" id="QFOD01000001">
    <property type="protein sequence ID" value="PZP36827.1"/>
    <property type="molecule type" value="Genomic_DNA"/>
</dbReference>
<feature type="domain" description="Ice-binding protein C-terminal" evidence="1">
    <location>
        <begin position="125"/>
        <end position="148"/>
    </location>
</feature>
<protein>
    <recommendedName>
        <fullName evidence="1">Ice-binding protein C-terminal domain-containing protein</fullName>
    </recommendedName>
</protein>
<accession>A0A2W5E5T4</accession>
<name>A0A2W5E5T4_9BURK</name>
<proteinExistence type="predicted"/>
<evidence type="ECO:0000259" key="1">
    <source>
        <dbReference type="Pfam" id="PF07589"/>
    </source>
</evidence>
<evidence type="ECO:0000313" key="3">
    <source>
        <dbReference type="Proteomes" id="UP000249633"/>
    </source>
</evidence>
<dbReference type="Proteomes" id="UP000249633">
    <property type="component" value="Unassembled WGS sequence"/>
</dbReference>
<gene>
    <name evidence="2" type="ORF">DI603_02050</name>
</gene>
<dbReference type="AlphaFoldDB" id="A0A2W5E5T4"/>
<comment type="caution">
    <text evidence="2">The sequence shown here is derived from an EMBL/GenBank/DDBJ whole genome shotgun (WGS) entry which is preliminary data.</text>
</comment>